<protein>
    <submittedName>
        <fullName evidence="1">Uncharacterized protein</fullName>
    </submittedName>
</protein>
<gene>
    <name evidence="1" type="ORF">TU35_004465</name>
</gene>
<dbReference type="Proteomes" id="UP000033636">
    <property type="component" value="Unassembled WGS sequence"/>
</dbReference>
<comment type="caution">
    <text evidence="1">The sequence shown here is derived from an EMBL/GenBank/DDBJ whole genome shotgun (WGS) entry which is preliminary data.</text>
</comment>
<sequence>MNEAYVILAVAIAILGFVVGEAAQMFAAKIPMVNITISTKLGPLELANMPDPYAVASDAVKALILLALGLTGAKLLEIGVESLRRARQEKAWLEYYQQQYYQQQQY</sequence>
<evidence type="ECO:0000313" key="1">
    <source>
        <dbReference type="EMBL" id="MFB6490497.1"/>
    </source>
</evidence>
<name>A0ACC6V0B1_9CREN</name>
<evidence type="ECO:0000313" key="2">
    <source>
        <dbReference type="Proteomes" id="UP000033636"/>
    </source>
</evidence>
<accession>A0ACC6V0B1</accession>
<reference evidence="1" key="1">
    <citation type="submission" date="2024-07" db="EMBL/GenBank/DDBJ databases">
        <title>Metagenome and Metagenome-Assembled Genomes of Archaea from a hot spring from the geothermal field of Los Azufres, Mexico.</title>
        <authorList>
            <person name="Marin-Paredes R."/>
            <person name="Martinez-Romero E."/>
            <person name="Servin-Garciduenas L.E."/>
        </authorList>
    </citation>
    <scope>NUCLEOTIDE SEQUENCE</scope>
</reference>
<organism evidence="1 2">
    <name type="scientific">Thermoproteus sp. AZ2</name>
    <dbReference type="NCBI Taxonomy" id="1609232"/>
    <lineage>
        <taxon>Archaea</taxon>
        <taxon>Thermoproteota</taxon>
        <taxon>Thermoprotei</taxon>
        <taxon>Thermoproteales</taxon>
        <taxon>Thermoproteaceae</taxon>
        <taxon>Thermoproteus</taxon>
    </lineage>
</organism>
<dbReference type="EMBL" id="JZWT02000009">
    <property type="protein sequence ID" value="MFB6490497.1"/>
    <property type="molecule type" value="Genomic_DNA"/>
</dbReference>
<proteinExistence type="predicted"/>